<dbReference type="InterPro" id="IPR038051">
    <property type="entry name" value="XRCC4-like_N_sf"/>
</dbReference>
<dbReference type="FunFam" id="1.10.287.450:FF:000003">
    <property type="entry name" value="Non-homologous end-joining factor 1"/>
    <property type="match status" value="1"/>
</dbReference>
<dbReference type="GeneID" id="114846023"/>
<dbReference type="Gene3D" id="1.10.287.450">
    <property type="entry name" value="Helix hairpin bin"/>
    <property type="match status" value="1"/>
</dbReference>
<comment type="subcellular location">
    <subcellularLocation>
        <location evidence="1">Nucleus</location>
    </subcellularLocation>
</comment>
<dbReference type="Gene3D" id="2.170.210.10">
    <property type="entry name" value="DNA double-strand break repair and VJ recombination XRCC4, N-terminal"/>
    <property type="match status" value="1"/>
</dbReference>
<dbReference type="KEGG" id="bspl:114846023"/>
<dbReference type="CTD" id="79840"/>
<dbReference type="FunFam" id="2.170.210.10:FF:000001">
    <property type="entry name" value="Non-homologous end-joining factor 1"/>
    <property type="match status" value="1"/>
</dbReference>
<dbReference type="PANTHER" id="PTHR32235">
    <property type="entry name" value="NON-HOMOLOGOUS END-JOINING FACTOR 1"/>
    <property type="match status" value="1"/>
</dbReference>
<dbReference type="OrthoDB" id="2155935at2759"/>
<feature type="domain" description="XLF-like N-terminal" evidence="9">
    <location>
        <begin position="16"/>
        <end position="131"/>
    </location>
</feature>
<dbReference type="GO" id="GO:0045027">
    <property type="term" value="F:DNA end binding"/>
    <property type="evidence" value="ECO:0007669"/>
    <property type="project" value="TreeGrafter"/>
</dbReference>
<dbReference type="PANTHER" id="PTHR32235:SF1">
    <property type="entry name" value="NON-HOMOLOGOUS END-JOINING FACTOR 1"/>
    <property type="match status" value="1"/>
</dbReference>
<reference evidence="12" key="1">
    <citation type="submission" date="2025-08" db="UniProtKB">
        <authorList>
            <consortium name="RefSeq"/>
        </authorList>
    </citation>
    <scope>IDENTIFICATION</scope>
</reference>
<evidence type="ECO:0000259" key="9">
    <source>
        <dbReference type="Pfam" id="PF09302"/>
    </source>
</evidence>
<dbReference type="InterPro" id="IPR052287">
    <property type="entry name" value="NHEJ_factor"/>
</dbReference>
<dbReference type="CDD" id="cd22285">
    <property type="entry name" value="HD_XLF_N"/>
    <property type="match status" value="1"/>
</dbReference>
<feature type="compositionally biased region" description="Polar residues" evidence="8">
    <location>
        <begin position="287"/>
        <end position="300"/>
    </location>
</feature>
<organism evidence="11 12">
    <name type="scientific">Betta splendens</name>
    <name type="common">Siamese fighting fish</name>
    <dbReference type="NCBI Taxonomy" id="158456"/>
    <lineage>
        <taxon>Eukaryota</taxon>
        <taxon>Metazoa</taxon>
        <taxon>Chordata</taxon>
        <taxon>Craniata</taxon>
        <taxon>Vertebrata</taxon>
        <taxon>Euteleostomi</taxon>
        <taxon>Actinopterygii</taxon>
        <taxon>Neopterygii</taxon>
        <taxon>Teleostei</taxon>
        <taxon>Neoteleostei</taxon>
        <taxon>Acanthomorphata</taxon>
        <taxon>Anabantaria</taxon>
        <taxon>Anabantiformes</taxon>
        <taxon>Anabantoidei</taxon>
        <taxon>Osphronemidae</taxon>
        <taxon>Betta</taxon>
    </lineage>
</organism>
<keyword evidence="4" id="KW-0234">DNA repair</keyword>
<keyword evidence="3" id="KW-0238">DNA-binding</keyword>
<evidence type="ECO:0000256" key="5">
    <source>
        <dbReference type="ARBA" id="ARBA00023242"/>
    </source>
</evidence>
<evidence type="ECO:0000256" key="4">
    <source>
        <dbReference type="ARBA" id="ARBA00023204"/>
    </source>
</evidence>
<dbReference type="Pfam" id="PF21928">
    <property type="entry name" value="XLF_CC"/>
    <property type="match status" value="1"/>
</dbReference>
<dbReference type="InterPro" id="IPR015381">
    <property type="entry name" value="XLF-like_N"/>
</dbReference>
<feature type="compositionally biased region" description="Basic and acidic residues" evidence="8">
    <location>
        <begin position="235"/>
        <end position="256"/>
    </location>
</feature>
<sequence length="314" mass="35571">MMELGGIPADILSQHPWFPVNISGCHLLAKSWFGDTAYHVLLTDMKCVWEERMESAAIQSRAQELNRRLRAPVRAFYSHLREIVQPCLMGSNKEPASEAQIFLTRQEDGNIIMKLKSELAGLPFYWEFCCIPASVSQVCLQLVRPLLAMSRLLQHQVEQLRGLLLRKDAEIQDYKENGATLSRERLETEVFDEHTQREDFMAKALPLLCSEEQDSLGFSSELQHLYSVVTATDPTDQRKAPKRRLSEDPPLTKESDPTPSLALEEREAAKNGRSNTEATADDRSSVKEQSVSITSNPTERLSTKPKKKKVGLFK</sequence>
<feature type="domain" description="XLF-like coiled-coil region" evidence="10">
    <location>
        <begin position="135"/>
        <end position="182"/>
    </location>
</feature>
<comment type="similarity">
    <text evidence="6">Belongs to the XRCC4-XLF family. XLF subfamily.</text>
</comment>
<dbReference type="RefSeq" id="XP_028990593.1">
    <property type="nucleotide sequence ID" value="XM_029134760.2"/>
</dbReference>
<dbReference type="AlphaFoldDB" id="A0A6P7L7Y9"/>
<keyword evidence="5" id="KW-0539">Nucleus</keyword>
<dbReference type="Pfam" id="PF09302">
    <property type="entry name" value="XLF"/>
    <property type="match status" value="1"/>
</dbReference>
<dbReference type="InterPro" id="IPR053829">
    <property type="entry name" value="XLF-like_CC"/>
</dbReference>
<evidence type="ECO:0000256" key="6">
    <source>
        <dbReference type="ARBA" id="ARBA00025747"/>
    </source>
</evidence>
<name>A0A6P7L7Y9_BETSP</name>
<evidence type="ECO:0000256" key="1">
    <source>
        <dbReference type="ARBA" id="ARBA00004123"/>
    </source>
</evidence>
<keyword evidence="2" id="KW-0227">DNA damage</keyword>
<dbReference type="GO" id="GO:0006303">
    <property type="term" value="P:double-strand break repair via nonhomologous end joining"/>
    <property type="evidence" value="ECO:0007669"/>
    <property type="project" value="TreeGrafter"/>
</dbReference>
<feature type="region of interest" description="Disordered" evidence="8">
    <location>
        <begin position="230"/>
        <end position="314"/>
    </location>
</feature>
<evidence type="ECO:0000256" key="3">
    <source>
        <dbReference type="ARBA" id="ARBA00023125"/>
    </source>
</evidence>
<proteinExistence type="inferred from homology"/>
<dbReference type="InParanoid" id="A0A6P7L7Y9"/>
<evidence type="ECO:0000256" key="7">
    <source>
        <dbReference type="ARBA" id="ARBA00044529"/>
    </source>
</evidence>
<protein>
    <recommendedName>
        <fullName evidence="7">Non-homologous end-joining factor 1</fullName>
    </recommendedName>
</protein>
<evidence type="ECO:0000313" key="11">
    <source>
        <dbReference type="Proteomes" id="UP000515150"/>
    </source>
</evidence>
<accession>A0A6P7L7Y9</accession>
<evidence type="ECO:0000256" key="2">
    <source>
        <dbReference type="ARBA" id="ARBA00022763"/>
    </source>
</evidence>
<dbReference type="Proteomes" id="UP000515150">
    <property type="component" value="Chromosome 2"/>
</dbReference>
<dbReference type="FunCoup" id="A0A6P7L7Y9">
    <property type="interactions" value="359"/>
</dbReference>
<gene>
    <name evidence="12" type="primary">nhej1</name>
</gene>
<evidence type="ECO:0000256" key="8">
    <source>
        <dbReference type="SAM" id="MobiDB-lite"/>
    </source>
</evidence>
<dbReference type="GO" id="GO:0032807">
    <property type="term" value="C:DNA ligase IV complex"/>
    <property type="evidence" value="ECO:0007669"/>
    <property type="project" value="TreeGrafter"/>
</dbReference>
<feature type="compositionally biased region" description="Basic residues" evidence="8">
    <location>
        <begin position="303"/>
        <end position="314"/>
    </location>
</feature>
<keyword evidence="11" id="KW-1185">Reference proteome</keyword>
<evidence type="ECO:0000259" key="10">
    <source>
        <dbReference type="Pfam" id="PF21928"/>
    </source>
</evidence>
<evidence type="ECO:0000313" key="12">
    <source>
        <dbReference type="RefSeq" id="XP_028990593.1"/>
    </source>
</evidence>